<gene>
    <name evidence="2" type="ORF">BDV25DRAFT_73449</name>
</gene>
<dbReference type="AlphaFoldDB" id="A0A5N6U0V4"/>
<feature type="compositionally biased region" description="Acidic residues" evidence="1">
    <location>
        <begin position="79"/>
        <end position="105"/>
    </location>
</feature>
<dbReference type="EMBL" id="ML742056">
    <property type="protein sequence ID" value="KAE8152225.1"/>
    <property type="molecule type" value="Genomic_DNA"/>
</dbReference>
<evidence type="ECO:0000313" key="2">
    <source>
        <dbReference type="EMBL" id="KAE8152225.1"/>
    </source>
</evidence>
<sequence>MPPFSTPFRLPASRRPNSARPGSQFASTPRFILSQTPSNNRRGSDDDLIDAESPESTPLPTGRVRRDRDTRPIPKDVIEDSDELGQSDGDPDSNSENAGEVDSEFEALFGPTRAKRRRVSLEPVSLDPETPFTQRRKRDNIQTSSPETSPTRDRAVNHIPPEATETPSTPAPTKPSFRSNPRFVLADSQLPSSTQPQFSTRVPASTAPPSSTQRKPAFVLPRSPSPSRGREDPLIPTPFSPSARALGRRGRRPGAPSYLPGGMAAEVRSWILEMGSKRDQMDLATEGVPDLQKYFLVVRVVEARQSSLANSGPLAFVRGRPVSSLDDENIESQLETRNVMLMGPPRARQTTPGLGPGNLVGVHRGLVWEVDLDQTENTVPEVGPEDTGSGKESIQMPGKWLVGMEWELISEH</sequence>
<protein>
    <submittedName>
        <fullName evidence="2">Uncharacterized protein</fullName>
    </submittedName>
</protein>
<proteinExistence type="predicted"/>
<accession>A0A5N6U0V4</accession>
<keyword evidence="3" id="KW-1185">Reference proteome</keyword>
<organism evidence="2 3">
    <name type="scientific">Aspergillus avenaceus</name>
    <dbReference type="NCBI Taxonomy" id="36643"/>
    <lineage>
        <taxon>Eukaryota</taxon>
        <taxon>Fungi</taxon>
        <taxon>Dikarya</taxon>
        <taxon>Ascomycota</taxon>
        <taxon>Pezizomycotina</taxon>
        <taxon>Eurotiomycetes</taxon>
        <taxon>Eurotiomycetidae</taxon>
        <taxon>Eurotiales</taxon>
        <taxon>Aspergillaceae</taxon>
        <taxon>Aspergillus</taxon>
        <taxon>Aspergillus subgen. Circumdati</taxon>
    </lineage>
</organism>
<dbReference type="Proteomes" id="UP000325780">
    <property type="component" value="Unassembled WGS sequence"/>
</dbReference>
<name>A0A5N6U0V4_ASPAV</name>
<dbReference type="OrthoDB" id="5389296at2759"/>
<feature type="compositionally biased region" description="Polar residues" evidence="1">
    <location>
        <begin position="189"/>
        <end position="214"/>
    </location>
</feature>
<evidence type="ECO:0000256" key="1">
    <source>
        <dbReference type="SAM" id="MobiDB-lite"/>
    </source>
</evidence>
<feature type="compositionally biased region" description="Polar residues" evidence="1">
    <location>
        <begin position="20"/>
        <end position="41"/>
    </location>
</feature>
<feature type="compositionally biased region" description="Basic and acidic residues" evidence="1">
    <location>
        <begin position="64"/>
        <end position="78"/>
    </location>
</feature>
<evidence type="ECO:0000313" key="3">
    <source>
        <dbReference type="Proteomes" id="UP000325780"/>
    </source>
</evidence>
<feature type="region of interest" description="Disordered" evidence="1">
    <location>
        <begin position="1"/>
        <end position="260"/>
    </location>
</feature>
<reference evidence="2 3" key="1">
    <citation type="submission" date="2019-04" db="EMBL/GenBank/DDBJ databases">
        <title>Friends and foes A comparative genomics study of 23 Aspergillus species from section Flavi.</title>
        <authorList>
            <consortium name="DOE Joint Genome Institute"/>
            <person name="Kjaerbolling I."/>
            <person name="Vesth T."/>
            <person name="Frisvad J.C."/>
            <person name="Nybo J.L."/>
            <person name="Theobald S."/>
            <person name="Kildgaard S."/>
            <person name="Isbrandt T."/>
            <person name="Kuo A."/>
            <person name="Sato A."/>
            <person name="Lyhne E.K."/>
            <person name="Kogle M.E."/>
            <person name="Wiebenga A."/>
            <person name="Kun R.S."/>
            <person name="Lubbers R.J."/>
            <person name="Makela M.R."/>
            <person name="Barry K."/>
            <person name="Chovatia M."/>
            <person name="Clum A."/>
            <person name="Daum C."/>
            <person name="Haridas S."/>
            <person name="He G."/>
            <person name="LaButti K."/>
            <person name="Lipzen A."/>
            <person name="Mondo S."/>
            <person name="Riley R."/>
            <person name="Salamov A."/>
            <person name="Simmons B.A."/>
            <person name="Magnuson J.K."/>
            <person name="Henrissat B."/>
            <person name="Mortensen U.H."/>
            <person name="Larsen T.O."/>
            <person name="Devries R.P."/>
            <person name="Grigoriev I.V."/>
            <person name="Machida M."/>
            <person name="Baker S.E."/>
            <person name="Andersen M.R."/>
        </authorList>
    </citation>
    <scope>NUCLEOTIDE SEQUENCE [LARGE SCALE GENOMIC DNA]</scope>
    <source>
        <strain evidence="2 3">IBT 18842</strain>
    </source>
</reference>